<reference evidence="1 2" key="5">
    <citation type="journal article" date="2019" name="Gigascience">
        <title>A chromosome-scale genome assembly of cucumber (Cucumis sativus L.).</title>
        <authorList>
            <person name="Li Q."/>
            <person name="Li H."/>
            <person name="Huang W."/>
            <person name="Xu Y."/>
            <person name="Zhou Q."/>
            <person name="Wang S."/>
            <person name="Ruan J."/>
            <person name="Huang S."/>
            <person name="Zhang Z."/>
        </authorList>
    </citation>
    <scope>NUCLEOTIDE SEQUENCE [LARGE SCALE GENOMIC DNA]</scope>
    <source>
        <strain evidence="2">cv. 9930</strain>
        <tissue evidence="1">Leaf</tissue>
    </source>
</reference>
<dbReference type="Proteomes" id="UP000029981">
    <property type="component" value="Unassembled WGS sequence"/>
</dbReference>
<gene>
    <name evidence="1" type="ORF">Csa_018329</name>
</gene>
<name>A0ACB6HC36_CUCSA</name>
<sequence>ADEVEVVIDPKDIELTTARSGGAGGRNVNKVETAIDLSPSRQETTFFALKKGLNLRIRFGFSIATSQTMSIHYNHSISHIIV</sequence>
<accession>A0ACB6HC36</accession>
<feature type="non-terminal residue" evidence="1">
    <location>
        <position position="1"/>
    </location>
</feature>
<reference evidence="1 2" key="4">
    <citation type="journal article" date="2011" name="BMC Genomics">
        <title>RNA-Seq improves annotation of protein-coding genes in the cucumber genome.</title>
        <authorList>
            <person name="Li Z."/>
            <person name="Zhang Z."/>
            <person name="Yan P."/>
            <person name="Huang S."/>
            <person name="Fei Z."/>
            <person name="Lin K."/>
        </authorList>
    </citation>
    <scope>NUCLEOTIDE SEQUENCE [LARGE SCALE GENOMIC DNA]</scope>
    <source>
        <strain evidence="2">cv. 9930</strain>
        <tissue evidence="1">Leaf</tissue>
    </source>
</reference>
<comment type="caution">
    <text evidence="1">The sequence shown here is derived from an EMBL/GenBank/DDBJ whole genome shotgun (WGS) entry which is preliminary data.</text>
</comment>
<protein>
    <submittedName>
        <fullName evidence="1">Uncharacterized protein</fullName>
    </submittedName>
</protein>
<organism evidence="1 2">
    <name type="scientific">Cucumis sativus</name>
    <name type="common">Cucumber</name>
    <dbReference type="NCBI Taxonomy" id="3659"/>
    <lineage>
        <taxon>Eukaryota</taxon>
        <taxon>Viridiplantae</taxon>
        <taxon>Streptophyta</taxon>
        <taxon>Embryophyta</taxon>
        <taxon>Tracheophyta</taxon>
        <taxon>Spermatophyta</taxon>
        <taxon>Magnoliopsida</taxon>
        <taxon>eudicotyledons</taxon>
        <taxon>Gunneridae</taxon>
        <taxon>Pentapetalae</taxon>
        <taxon>rosids</taxon>
        <taxon>fabids</taxon>
        <taxon>Cucurbitales</taxon>
        <taxon>Cucurbitaceae</taxon>
        <taxon>Benincaseae</taxon>
        <taxon>Cucumis</taxon>
    </lineage>
</organism>
<evidence type="ECO:0000313" key="1">
    <source>
        <dbReference type="EMBL" id="KAE8637492.1"/>
    </source>
</evidence>
<proteinExistence type="predicted"/>
<evidence type="ECO:0000313" key="2">
    <source>
        <dbReference type="Proteomes" id="UP000029981"/>
    </source>
</evidence>
<dbReference type="EMBL" id="ACHR03000022">
    <property type="protein sequence ID" value="KAE8637492.1"/>
    <property type="molecule type" value="Genomic_DNA"/>
</dbReference>
<keyword evidence="2" id="KW-1185">Reference proteome</keyword>
<reference evidence="1 2" key="2">
    <citation type="journal article" date="2009" name="PLoS ONE">
        <title>An integrated genetic and cytogenetic map of the cucumber genome.</title>
        <authorList>
            <person name="Ren Y."/>
            <person name="Zhang Z."/>
            <person name="Liu J."/>
            <person name="Staub J.E."/>
            <person name="Han Y."/>
            <person name="Cheng Z."/>
            <person name="Li X."/>
            <person name="Lu J."/>
            <person name="Miao H."/>
            <person name="Kang H."/>
            <person name="Xie B."/>
            <person name="Gu X."/>
            <person name="Wang X."/>
            <person name="Du Y."/>
            <person name="Jin W."/>
            <person name="Huang S."/>
        </authorList>
    </citation>
    <scope>NUCLEOTIDE SEQUENCE [LARGE SCALE GENOMIC DNA]</scope>
    <source>
        <strain evidence="2">cv. 9930</strain>
        <tissue evidence="1">Leaf</tissue>
    </source>
</reference>
<reference evidence="1 2" key="3">
    <citation type="journal article" date="2010" name="BMC Genomics">
        <title>Transcriptome sequencing and comparative analysis of cucumber flowers with different sex types.</title>
        <authorList>
            <person name="Guo S."/>
            <person name="Zheng Y."/>
            <person name="Joung J.G."/>
            <person name="Liu S."/>
            <person name="Zhang Z."/>
            <person name="Crasta O.R."/>
            <person name="Sobral B.W."/>
            <person name="Xu Y."/>
            <person name="Huang S."/>
            <person name="Fei Z."/>
        </authorList>
    </citation>
    <scope>NUCLEOTIDE SEQUENCE [LARGE SCALE GENOMIC DNA]</scope>
    <source>
        <strain evidence="2">cv. 9930</strain>
        <tissue evidence="1">Leaf</tissue>
    </source>
</reference>
<reference evidence="1 2" key="1">
    <citation type="journal article" date="2009" name="Nat. Genet.">
        <title>The genome of the cucumber, Cucumis sativus L.</title>
        <authorList>
            <person name="Huang S."/>
            <person name="Li R."/>
            <person name="Zhang Z."/>
            <person name="Li L."/>
            <person name="Gu X."/>
            <person name="Fan W."/>
            <person name="Lucas W.J."/>
            <person name="Wang X."/>
            <person name="Xie B."/>
            <person name="Ni P."/>
            <person name="Ren Y."/>
            <person name="Zhu H."/>
            <person name="Li J."/>
            <person name="Lin K."/>
            <person name="Jin W."/>
            <person name="Fei Z."/>
            <person name="Li G."/>
            <person name="Staub J."/>
            <person name="Kilian A."/>
            <person name="van der Vossen E.A."/>
            <person name="Wu Y."/>
            <person name="Guo J."/>
            <person name="He J."/>
            <person name="Jia Z."/>
            <person name="Ren Y."/>
            <person name="Tian G."/>
            <person name="Lu Y."/>
            <person name="Ruan J."/>
            <person name="Qian W."/>
            <person name="Wang M."/>
            <person name="Huang Q."/>
            <person name="Li B."/>
            <person name="Xuan Z."/>
            <person name="Cao J."/>
            <person name="Asan"/>
            <person name="Wu Z."/>
            <person name="Zhang J."/>
            <person name="Cai Q."/>
            <person name="Bai Y."/>
            <person name="Zhao B."/>
            <person name="Han Y."/>
            <person name="Li Y."/>
            <person name="Li X."/>
            <person name="Wang S."/>
            <person name="Shi Q."/>
            <person name="Liu S."/>
            <person name="Cho W.K."/>
            <person name="Kim J.Y."/>
            <person name="Xu Y."/>
            <person name="Heller-Uszynska K."/>
            <person name="Miao H."/>
            <person name="Cheng Z."/>
            <person name="Zhang S."/>
            <person name="Wu J."/>
            <person name="Yang Y."/>
            <person name="Kang H."/>
            <person name="Li M."/>
            <person name="Liang H."/>
            <person name="Ren X."/>
            <person name="Shi Z."/>
            <person name="Wen M."/>
            <person name="Jian M."/>
            <person name="Yang H."/>
            <person name="Zhang G."/>
            <person name="Yang Z."/>
            <person name="Chen R."/>
            <person name="Liu S."/>
            <person name="Li J."/>
            <person name="Ma L."/>
            <person name="Liu H."/>
            <person name="Zhou Y."/>
            <person name="Zhao J."/>
            <person name="Fang X."/>
            <person name="Li G."/>
            <person name="Fang L."/>
            <person name="Li Y."/>
            <person name="Liu D."/>
            <person name="Zheng H."/>
            <person name="Zhang Y."/>
            <person name="Qin N."/>
            <person name="Li Z."/>
            <person name="Yang G."/>
            <person name="Yang S."/>
            <person name="Bolund L."/>
            <person name="Kristiansen K."/>
            <person name="Zheng H."/>
            <person name="Li S."/>
            <person name="Zhang X."/>
            <person name="Yang H."/>
            <person name="Wang J."/>
            <person name="Sun R."/>
            <person name="Zhang B."/>
            <person name="Jiang S."/>
            <person name="Wang J."/>
            <person name="Du Y."/>
            <person name="Li S."/>
        </authorList>
    </citation>
    <scope>NUCLEOTIDE SEQUENCE [LARGE SCALE GENOMIC DNA]</scope>
    <source>
        <strain evidence="2">cv. 9930</strain>
        <tissue evidence="1">Leaf</tissue>
    </source>
</reference>